<sequence length="133" mass="14306">MIPIRRNWCIGMAGGDLNRGTYTGQVGLVYIEPKDNPGAHDREIFLVLKEFAPFFSRGGDMAVGALAGDPVAELQRLGKGADAVATQGTKGFEVGYRSFTINGPFNKVAYKLVQPDRAPSGKQARPVQASPRL</sequence>
<evidence type="ECO:0000313" key="2">
    <source>
        <dbReference type="Proteomes" id="UP000009044"/>
    </source>
</evidence>
<proteinExistence type="predicted"/>
<protein>
    <submittedName>
        <fullName evidence="1">Multicopper oxidase</fullName>
    </submittedName>
</protein>
<name>G2I845_KOMMN</name>
<keyword evidence="1" id="KW-0614">Plasmid</keyword>
<dbReference type="HOGENOM" id="CLU_1903934_0_0_5"/>
<accession>G2I845</accession>
<reference evidence="1 2" key="1">
    <citation type="journal article" date="2011" name="J. Bacteriol.">
        <title>Complete genome sequence of NBRC 3288, a unique cellulose-nonproducing strain of Gluconacetobacter xylinus isolated from vinegar.</title>
        <authorList>
            <person name="Ogino H."/>
            <person name="Azuma Y."/>
            <person name="Hosoyama A."/>
            <person name="Nakazawa H."/>
            <person name="Matsutani M."/>
            <person name="Hasegawa A."/>
            <person name="Otsuyama K."/>
            <person name="Matsushita K."/>
            <person name="Fujita N."/>
            <person name="Shirai M."/>
        </authorList>
    </citation>
    <scope>NUCLEOTIDE SEQUENCE [LARGE SCALE GENOMIC DNA]</scope>
    <source>
        <strain evidence="2">NBRC 3288 / BCRC 11682 / LMG 1693</strain>
        <plasmid evidence="1 2">pGXY010</plasmid>
    </source>
</reference>
<organism evidence="1 2">
    <name type="scientific">Komagataeibacter medellinensis (strain NBRC 3288 / BCRC 11682 / LMG 1693 / Kondo 51)</name>
    <name type="common">Gluconacetobacter medellinensis</name>
    <dbReference type="NCBI Taxonomy" id="634177"/>
    <lineage>
        <taxon>Bacteria</taxon>
        <taxon>Pseudomonadati</taxon>
        <taxon>Pseudomonadota</taxon>
        <taxon>Alphaproteobacteria</taxon>
        <taxon>Acetobacterales</taxon>
        <taxon>Acetobacteraceae</taxon>
        <taxon>Komagataeibacter</taxon>
    </lineage>
</organism>
<dbReference type="Proteomes" id="UP000009044">
    <property type="component" value="Plasmid pGXY010"/>
</dbReference>
<gene>
    <name evidence="1" type="ordered locus">GLX_29340</name>
</gene>
<evidence type="ECO:0000313" key="1">
    <source>
        <dbReference type="EMBL" id="BAK86088.1"/>
    </source>
</evidence>
<dbReference type="EMBL" id="AP012160">
    <property type="protein sequence ID" value="BAK86088.1"/>
    <property type="molecule type" value="Genomic_DNA"/>
</dbReference>
<geneLocation type="plasmid" evidence="1 2">
    <name>pGXY010</name>
</geneLocation>
<dbReference type="KEGG" id="gxy:GLX_29340"/>
<dbReference type="eggNOG" id="COG2132">
    <property type="taxonomic scope" value="Bacteria"/>
</dbReference>
<dbReference type="AlphaFoldDB" id="G2I845"/>